<dbReference type="InterPro" id="IPR058031">
    <property type="entry name" value="AAA_lid_NorR"/>
</dbReference>
<dbReference type="Pfam" id="PF02954">
    <property type="entry name" value="HTH_8"/>
    <property type="match status" value="1"/>
</dbReference>
<dbReference type="PROSITE" id="PS50045">
    <property type="entry name" value="SIGMA54_INTERACT_4"/>
    <property type="match status" value="1"/>
</dbReference>
<keyword evidence="3" id="KW-0805">Transcription regulation</keyword>
<dbReference type="Gene3D" id="1.10.10.60">
    <property type="entry name" value="Homeodomain-like"/>
    <property type="match status" value="1"/>
</dbReference>
<dbReference type="CDD" id="cd00009">
    <property type="entry name" value="AAA"/>
    <property type="match status" value="1"/>
</dbReference>
<organism evidence="7 8">
    <name type="scientific">Desulfobaculum bizertense DSM 18034</name>
    <dbReference type="NCBI Taxonomy" id="1121442"/>
    <lineage>
        <taxon>Bacteria</taxon>
        <taxon>Pseudomonadati</taxon>
        <taxon>Thermodesulfobacteriota</taxon>
        <taxon>Desulfovibrionia</taxon>
        <taxon>Desulfovibrionales</taxon>
        <taxon>Desulfovibrionaceae</taxon>
        <taxon>Desulfobaculum</taxon>
    </lineage>
</organism>
<feature type="region of interest" description="Disordered" evidence="5">
    <location>
        <begin position="251"/>
        <end position="288"/>
    </location>
</feature>
<dbReference type="InterPro" id="IPR002078">
    <property type="entry name" value="Sigma_54_int"/>
</dbReference>
<dbReference type="SMART" id="SM00382">
    <property type="entry name" value="AAA"/>
    <property type="match status" value="1"/>
</dbReference>
<dbReference type="InterPro" id="IPR025944">
    <property type="entry name" value="Sigma_54_int_dom_CS"/>
</dbReference>
<dbReference type="InterPro" id="IPR003593">
    <property type="entry name" value="AAA+_ATPase"/>
</dbReference>
<keyword evidence="4" id="KW-0804">Transcription</keyword>
<dbReference type="Pfam" id="PF25601">
    <property type="entry name" value="AAA_lid_14"/>
    <property type="match status" value="1"/>
</dbReference>
<sequence>MRTASEQNMIGQSDSFLAFMEELSRAAKVNRPVLVVGERGTGKELAAQRLHFLSQRWQHPFLTLNCATLSPALADSELFGHETGAFTDARTRRLGRFERADSGTLFLDEIATLPLSIQEKLLRVVEYGEFDRVGGENAVSVDVRIIGATNTDLPHLAAKGEFRHDLLDRLSFEVLTIPPLRARQDDILVLAEHFALHMSLELGFDDLPRFQPSLREQLLRYDWPGNVRELKNAIERAVYLSEGQPIEHVPLNPFASPYRPLPKQTDRSAKRTEPLRHSAPESPHIPASAPFKSFSLPKAIEEMERSSLLNALEANQFHQKRAAAALGLSYNQFRTLYRKHKATLTPTAPHN</sequence>
<dbReference type="PANTHER" id="PTHR32071">
    <property type="entry name" value="TRANSCRIPTIONAL REGULATORY PROTEIN"/>
    <property type="match status" value="1"/>
</dbReference>
<dbReference type="SUPFAM" id="SSF46689">
    <property type="entry name" value="Homeodomain-like"/>
    <property type="match status" value="1"/>
</dbReference>
<dbReference type="Gene3D" id="1.10.8.60">
    <property type="match status" value="1"/>
</dbReference>
<dbReference type="SUPFAM" id="SSF52540">
    <property type="entry name" value="P-loop containing nucleoside triphosphate hydrolases"/>
    <property type="match status" value="1"/>
</dbReference>
<dbReference type="InterPro" id="IPR014317">
    <property type="entry name" value="Transcription_activator_PspF"/>
</dbReference>
<dbReference type="STRING" id="1121442.SAMN02745702_00203"/>
<evidence type="ECO:0000256" key="5">
    <source>
        <dbReference type="SAM" id="MobiDB-lite"/>
    </source>
</evidence>
<dbReference type="NCBIfam" id="TIGR02974">
    <property type="entry name" value="phageshock_pspF"/>
    <property type="match status" value="1"/>
</dbReference>
<dbReference type="InterPro" id="IPR002197">
    <property type="entry name" value="HTH_Fis"/>
</dbReference>
<reference evidence="7 8" key="1">
    <citation type="submission" date="2017-02" db="EMBL/GenBank/DDBJ databases">
        <authorList>
            <person name="Peterson S.W."/>
        </authorList>
    </citation>
    <scope>NUCLEOTIDE SEQUENCE [LARGE SCALE GENOMIC DNA]</scope>
    <source>
        <strain evidence="7 8">DSM 18034</strain>
    </source>
</reference>
<name>A0A1T4VFK4_9BACT</name>
<dbReference type="Pfam" id="PF00158">
    <property type="entry name" value="Sigma54_activat"/>
    <property type="match status" value="1"/>
</dbReference>
<dbReference type="Gene3D" id="3.40.50.300">
    <property type="entry name" value="P-loop containing nucleotide triphosphate hydrolases"/>
    <property type="match status" value="1"/>
</dbReference>
<gene>
    <name evidence="7" type="ORF">SAMN02745702_00203</name>
</gene>
<dbReference type="PROSITE" id="PS00688">
    <property type="entry name" value="SIGMA54_INTERACT_3"/>
    <property type="match status" value="1"/>
</dbReference>
<dbReference type="Proteomes" id="UP000189733">
    <property type="component" value="Unassembled WGS sequence"/>
</dbReference>
<dbReference type="GO" id="GO:0006355">
    <property type="term" value="P:regulation of DNA-templated transcription"/>
    <property type="evidence" value="ECO:0007669"/>
    <property type="project" value="InterPro"/>
</dbReference>
<proteinExistence type="predicted"/>
<feature type="compositionally biased region" description="Basic and acidic residues" evidence="5">
    <location>
        <begin position="264"/>
        <end position="279"/>
    </location>
</feature>
<keyword evidence="8" id="KW-1185">Reference proteome</keyword>
<dbReference type="RefSeq" id="WP_348980879.1">
    <property type="nucleotide sequence ID" value="NZ_FUYA01000001.1"/>
</dbReference>
<dbReference type="EMBL" id="FUYA01000001">
    <property type="protein sequence ID" value="SKA63749.1"/>
    <property type="molecule type" value="Genomic_DNA"/>
</dbReference>
<evidence type="ECO:0000256" key="1">
    <source>
        <dbReference type="ARBA" id="ARBA00022741"/>
    </source>
</evidence>
<evidence type="ECO:0000313" key="8">
    <source>
        <dbReference type="Proteomes" id="UP000189733"/>
    </source>
</evidence>
<evidence type="ECO:0000256" key="4">
    <source>
        <dbReference type="ARBA" id="ARBA00023163"/>
    </source>
</evidence>
<evidence type="ECO:0000256" key="3">
    <source>
        <dbReference type="ARBA" id="ARBA00023015"/>
    </source>
</evidence>
<protein>
    <submittedName>
        <fullName evidence="7">Psp operon transcriptional activator</fullName>
    </submittedName>
</protein>
<dbReference type="GO" id="GO:0005524">
    <property type="term" value="F:ATP binding"/>
    <property type="evidence" value="ECO:0007669"/>
    <property type="project" value="UniProtKB-KW"/>
</dbReference>
<evidence type="ECO:0000256" key="2">
    <source>
        <dbReference type="ARBA" id="ARBA00022840"/>
    </source>
</evidence>
<dbReference type="PANTHER" id="PTHR32071:SF38">
    <property type="entry name" value="PSP OPERON TRANSCRIPTIONAL ACTIVATOR"/>
    <property type="match status" value="1"/>
</dbReference>
<dbReference type="FunFam" id="3.40.50.300:FF:000006">
    <property type="entry name" value="DNA-binding transcriptional regulator NtrC"/>
    <property type="match status" value="1"/>
</dbReference>
<keyword evidence="2" id="KW-0067">ATP-binding</keyword>
<accession>A0A1T4VFK4</accession>
<dbReference type="AlphaFoldDB" id="A0A1T4VFK4"/>
<evidence type="ECO:0000313" key="7">
    <source>
        <dbReference type="EMBL" id="SKA63749.1"/>
    </source>
</evidence>
<keyword evidence="1" id="KW-0547">Nucleotide-binding</keyword>
<dbReference type="InterPro" id="IPR009057">
    <property type="entry name" value="Homeodomain-like_sf"/>
</dbReference>
<evidence type="ECO:0000259" key="6">
    <source>
        <dbReference type="PROSITE" id="PS50045"/>
    </source>
</evidence>
<dbReference type="InterPro" id="IPR027417">
    <property type="entry name" value="P-loop_NTPase"/>
</dbReference>
<dbReference type="GO" id="GO:0043565">
    <property type="term" value="F:sequence-specific DNA binding"/>
    <property type="evidence" value="ECO:0007669"/>
    <property type="project" value="InterPro"/>
</dbReference>
<feature type="domain" description="Sigma-54 factor interaction" evidence="6">
    <location>
        <begin position="9"/>
        <end position="239"/>
    </location>
</feature>